<protein>
    <submittedName>
        <fullName evidence="2">VOC family protein</fullName>
    </submittedName>
</protein>
<dbReference type="EMBL" id="CP079105">
    <property type="protein sequence ID" value="QXQ12368.1"/>
    <property type="molecule type" value="Genomic_DNA"/>
</dbReference>
<dbReference type="CDD" id="cd07247">
    <property type="entry name" value="SgaA_N_like"/>
    <property type="match status" value="1"/>
</dbReference>
<dbReference type="InterPro" id="IPR004360">
    <property type="entry name" value="Glyas_Fos-R_dOase_dom"/>
</dbReference>
<feature type="domain" description="VOC" evidence="1">
    <location>
        <begin position="139"/>
        <end position="255"/>
    </location>
</feature>
<dbReference type="Proteomes" id="UP000887023">
    <property type="component" value="Chromosome"/>
</dbReference>
<dbReference type="PROSITE" id="PS51819">
    <property type="entry name" value="VOC"/>
    <property type="match status" value="2"/>
</dbReference>
<sequence length="268" mass="28408">MPVRHEVWPAGTPNWVDLSAADPAKAAEFYASLFGWTNEASGVEFGDYIMNFKDGEAVAGIGPKPVPEMPANWSTYLASDDADATATAIQAAGGTLQMDPFDVGEFGRMFFAVAPDGASFGIWQAKQHTGATRYNEDGALAWNELHSNDLDAARAFYTAVFGYEYDDLTNPEFTYFVAKRAGETAGIGGMCGNEMAPPGTPSHWLTWFAAADCDAATARAVELGANQLMPPTDSPFGRMSIVAGLEGEMFGLIDVATTVGEMPDAAGS</sequence>
<evidence type="ECO:0000259" key="1">
    <source>
        <dbReference type="PROSITE" id="PS51819"/>
    </source>
</evidence>
<dbReference type="Pfam" id="PF00903">
    <property type="entry name" value="Glyoxalase"/>
    <property type="match status" value="2"/>
</dbReference>
<organism evidence="2 3">
    <name type="scientific">Skermania pinensis</name>
    <dbReference type="NCBI Taxonomy" id="39122"/>
    <lineage>
        <taxon>Bacteria</taxon>
        <taxon>Bacillati</taxon>
        <taxon>Actinomycetota</taxon>
        <taxon>Actinomycetes</taxon>
        <taxon>Mycobacteriales</taxon>
        <taxon>Gordoniaceae</taxon>
        <taxon>Skermania</taxon>
    </lineage>
</organism>
<feature type="domain" description="VOC" evidence="1">
    <location>
        <begin position="12"/>
        <end position="125"/>
    </location>
</feature>
<dbReference type="PANTHER" id="PTHR33993:SF14">
    <property type="entry name" value="GB|AAF24581.1"/>
    <property type="match status" value="1"/>
</dbReference>
<dbReference type="Gene3D" id="3.10.180.10">
    <property type="entry name" value="2,3-Dihydroxybiphenyl 1,2-Dioxygenase, domain 1"/>
    <property type="match status" value="2"/>
</dbReference>
<accession>A0ABX8S3G5</accession>
<dbReference type="PANTHER" id="PTHR33993">
    <property type="entry name" value="GLYOXALASE-RELATED"/>
    <property type="match status" value="1"/>
</dbReference>
<evidence type="ECO:0000313" key="3">
    <source>
        <dbReference type="Proteomes" id="UP000887023"/>
    </source>
</evidence>
<evidence type="ECO:0000313" key="2">
    <source>
        <dbReference type="EMBL" id="QXQ12368.1"/>
    </source>
</evidence>
<proteinExistence type="predicted"/>
<dbReference type="InterPro" id="IPR029068">
    <property type="entry name" value="Glyas_Bleomycin-R_OHBP_Dase"/>
</dbReference>
<gene>
    <name evidence="2" type="ORF">KV203_10175</name>
</gene>
<dbReference type="InterPro" id="IPR052164">
    <property type="entry name" value="Anthracycline_SecMetBiosynth"/>
</dbReference>
<reference evidence="2" key="1">
    <citation type="submission" date="2021-07" db="EMBL/GenBank/DDBJ databases">
        <title>Candidatus Kaistella beijingensis sp. nov. isolated from a municipal wastewater treatment plant is involved in sludge foaming.</title>
        <authorList>
            <person name="Song Y."/>
            <person name="Liu S.-J."/>
        </authorList>
    </citation>
    <scope>NUCLEOTIDE SEQUENCE</scope>
    <source>
        <strain evidence="2">DSM 43998</strain>
    </source>
</reference>
<dbReference type="RefSeq" id="WP_066470136.1">
    <property type="nucleotide sequence ID" value="NZ_CBCRUZ010000001.1"/>
</dbReference>
<dbReference type="InterPro" id="IPR037523">
    <property type="entry name" value="VOC_core"/>
</dbReference>
<keyword evidence="3" id="KW-1185">Reference proteome</keyword>
<name>A0ABX8S3G5_9ACTN</name>
<dbReference type="SUPFAM" id="SSF54593">
    <property type="entry name" value="Glyoxalase/Bleomycin resistance protein/Dihydroxybiphenyl dioxygenase"/>
    <property type="match status" value="2"/>
</dbReference>